<keyword evidence="2" id="KW-0378">Hydrolase</keyword>
<protein>
    <submittedName>
        <fullName evidence="5">Acyl-acyl carrier protein thioesterase ATL1, chloroplastic-like</fullName>
    </submittedName>
</protein>
<dbReference type="SUPFAM" id="SSF54637">
    <property type="entry name" value="Thioesterase/thiol ester dehydrase-isomerase"/>
    <property type="match status" value="1"/>
</dbReference>
<organism evidence="4 5">
    <name type="scientific">Camelina sativa</name>
    <name type="common">False flax</name>
    <name type="synonym">Myagrum sativum</name>
    <dbReference type="NCBI Taxonomy" id="90675"/>
    <lineage>
        <taxon>Eukaryota</taxon>
        <taxon>Viridiplantae</taxon>
        <taxon>Streptophyta</taxon>
        <taxon>Embryophyta</taxon>
        <taxon>Tracheophyta</taxon>
        <taxon>Spermatophyta</taxon>
        <taxon>Magnoliopsida</taxon>
        <taxon>eudicotyledons</taxon>
        <taxon>Gunneridae</taxon>
        <taxon>Pentapetalae</taxon>
        <taxon>rosids</taxon>
        <taxon>malvids</taxon>
        <taxon>Brassicales</taxon>
        <taxon>Brassicaceae</taxon>
        <taxon>Camelineae</taxon>
        <taxon>Camelina</taxon>
    </lineage>
</organism>
<dbReference type="Proteomes" id="UP000694864">
    <property type="component" value="Chromosome 3"/>
</dbReference>
<evidence type="ECO:0000313" key="5">
    <source>
        <dbReference type="RefSeq" id="XP_019097663.1"/>
    </source>
</evidence>
<evidence type="ECO:0000313" key="4">
    <source>
        <dbReference type="Proteomes" id="UP000694864"/>
    </source>
</evidence>
<dbReference type="RefSeq" id="XP_019097663.1">
    <property type="nucleotide sequence ID" value="XM_019242118.1"/>
</dbReference>
<dbReference type="InterPro" id="IPR050563">
    <property type="entry name" value="4-hydroxybenzoyl-CoA_TE"/>
</dbReference>
<dbReference type="InterPro" id="IPR006683">
    <property type="entry name" value="Thioestr_dom"/>
</dbReference>
<reference evidence="5" key="2">
    <citation type="submission" date="2025-08" db="UniProtKB">
        <authorList>
            <consortium name="RefSeq"/>
        </authorList>
    </citation>
    <scope>IDENTIFICATION</scope>
    <source>
        <tissue evidence="5">Leaf</tissue>
    </source>
</reference>
<sequence length="141" mass="15536">MLQATGTTAPTLPVVFPCFWSRPVVLPLRNAKTFKPVACLKLKGGKGSTQVYGQYWYQPGPAIGRFNCDEVSRSGEALAISELSIKFLAPLHSGCKFVVKTRMSGTSLAHIYFEQFIFKLPNQEVILVLSSSLCVGFLLMF</sequence>
<reference evidence="4" key="1">
    <citation type="journal article" date="2014" name="Nat. Commun.">
        <title>The emerging biofuel crop Camelina sativa retains a highly undifferentiated hexaploid genome structure.</title>
        <authorList>
            <person name="Kagale S."/>
            <person name="Koh C."/>
            <person name="Nixon J."/>
            <person name="Bollina V."/>
            <person name="Clarke W.E."/>
            <person name="Tuteja R."/>
            <person name="Spillane C."/>
            <person name="Robinson S.J."/>
            <person name="Links M.G."/>
            <person name="Clarke C."/>
            <person name="Higgins E.E."/>
            <person name="Huebert T."/>
            <person name="Sharpe A.G."/>
            <person name="Parkin I.A."/>
        </authorList>
    </citation>
    <scope>NUCLEOTIDE SEQUENCE [LARGE SCALE GENOMIC DNA]</scope>
    <source>
        <strain evidence="4">cv. DH55</strain>
    </source>
</reference>
<name>A0ABM1RF75_CAMSA</name>
<evidence type="ECO:0000256" key="1">
    <source>
        <dbReference type="ARBA" id="ARBA00005953"/>
    </source>
</evidence>
<proteinExistence type="inferred from homology"/>
<accession>A0ABM1RF75</accession>
<feature type="domain" description="Thioesterase" evidence="3">
    <location>
        <begin position="75"/>
        <end position="125"/>
    </location>
</feature>
<comment type="similarity">
    <text evidence="1">Belongs to the 4-hydroxybenzoyl-CoA thioesterase family.</text>
</comment>
<evidence type="ECO:0000259" key="3">
    <source>
        <dbReference type="Pfam" id="PF03061"/>
    </source>
</evidence>
<dbReference type="PANTHER" id="PTHR31793:SF27">
    <property type="entry name" value="NOVEL THIOESTERASE SUPERFAMILY DOMAIN AND SAPOSIN A-TYPE DOMAIN CONTAINING PROTEIN (0610012H03RIK)"/>
    <property type="match status" value="1"/>
</dbReference>
<gene>
    <name evidence="5" type="primary">LOC104777454</name>
</gene>
<dbReference type="Gene3D" id="3.10.129.10">
    <property type="entry name" value="Hotdog Thioesterase"/>
    <property type="match status" value="1"/>
</dbReference>
<keyword evidence="4" id="KW-1185">Reference proteome</keyword>
<dbReference type="Pfam" id="PF03061">
    <property type="entry name" value="4HBT"/>
    <property type="match status" value="1"/>
</dbReference>
<evidence type="ECO:0000256" key="2">
    <source>
        <dbReference type="ARBA" id="ARBA00022801"/>
    </source>
</evidence>
<dbReference type="InterPro" id="IPR029069">
    <property type="entry name" value="HotDog_dom_sf"/>
</dbReference>
<dbReference type="GeneID" id="104777454"/>
<dbReference type="PANTHER" id="PTHR31793">
    <property type="entry name" value="4-HYDROXYBENZOYL-COA THIOESTERASE FAMILY MEMBER"/>
    <property type="match status" value="1"/>
</dbReference>